<comment type="similarity">
    <text evidence="1">Belongs to the glycosyl hydrolase 65 family.</text>
</comment>
<dbReference type="Pfam" id="PF03636">
    <property type="entry name" value="Glyco_hydro_65N"/>
    <property type="match status" value="1"/>
</dbReference>
<dbReference type="PANTHER" id="PTHR11051">
    <property type="entry name" value="GLYCOSYL HYDROLASE-RELATED"/>
    <property type="match status" value="1"/>
</dbReference>
<proteinExistence type="inferred from homology"/>
<dbReference type="EMBL" id="CP139957">
    <property type="protein sequence ID" value="WPX09165.1"/>
    <property type="molecule type" value="Genomic_DNA"/>
</dbReference>
<dbReference type="Pfam" id="PF03633">
    <property type="entry name" value="Glyco_hydro_65C"/>
    <property type="match status" value="1"/>
</dbReference>
<dbReference type="SUPFAM" id="SSF48208">
    <property type="entry name" value="Six-hairpin glycosidases"/>
    <property type="match status" value="1"/>
</dbReference>
<evidence type="ECO:0000259" key="5">
    <source>
        <dbReference type="Pfam" id="PF03633"/>
    </source>
</evidence>
<gene>
    <name evidence="7" type="ORF">SOJ16_000349</name>
</gene>
<evidence type="ECO:0000259" key="4">
    <source>
        <dbReference type="Pfam" id="PF03632"/>
    </source>
</evidence>
<dbReference type="RefSeq" id="WP_045173780.1">
    <property type="nucleotide sequence ID" value="NZ_CP139957.1"/>
</dbReference>
<dbReference type="PANTHER" id="PTHR11051:SF8">
    <property type="entry name" value="PROTEIN-GLUCOSYLGALACTOSYLHYDROXYLYSINE GLUCOSIDASE"/>
    <property type="match status" value="1"/>
</dbReference>
<feature type="domain" description="Glycoside hydrolase family 65 central catalytic" evidence="4">
    <location>
        <begin position="307"/>
        <end position="683"/>
    </location>
</feature>
<evidence type="ECO:0000313" key="8">
    <source>
        <dbReference type="Proteomes" id="UP001322744"/>
    </source>
</evidence>
<keyword evidence="3" id="KW-0808">Transferase</keyword>
<evidence type="ECO:0000256" key="3">
    <source>
        <dbReference type="ARBA" id="ARBA00022679"/>
    </source>
</evidence>
<name>A0ABZ0U4F8_9FIRM</name>
<sequence>MKLSKKNWLIEQESFGVSHKHETCFTLTNGYIGIRGINEEVFYDEIPGTFIAGVFDKDTAQVTELVNLPNPIGLRIYINREYLNPLKCEVLEFKRVLDLKQGLLFRKLRLKDRKGRITTIEGFRFVSMKNKNLIFQKYNVVCENYSAVLNVESFIDANIMNSKDIPNDRVKHYEVEDKKDCKSCIFLGITTKDKRYKVGIASSTEVLLDGQKCYFNRFVKDLGSIITENIEVEAKEGKSYEIVKLSVLVSSRENVGDIFKSSTSKLEKAKELGVERLLSEHIEEYNKLWDVVKIEIIGDEIADRSLKFNVFHLISMANPEDEHVSLGAKGLHGEGYKGHVFWDTEIFMLPFYIYTNPKAARSMLMYRYNLLDAARENARKNGYKGAQFPWESADTGQEETPKWGYDYLGKPVRIWTGDIEYHISADIAFAVLEYVRATDDIDFLLNYGAEIVIETARFWASICKYNEEKDRYEINDVIGPDEFHEHCNNNAYTNYLAKWNLKKAYEVLKCLEENYPNHFERLIEKINLSKDEPLNWLKVASKIYIPYHSETKLIEQFEGYFNLKDFVIKEYDSNNMPVWPEGVELDRLNDYQLIKQADVVMLLYLLGDQFDEEVMKINYDYYEKRTMHKSSLSPSIYALMGVRAGETKRAYINFMRTALTDLEDNQGNTALGIHAASLGGTWQALIFGFGGLKVEKDDILSVNPWLPEKWEALKFSIWWKGNLLDFVITKENIEIRKRVDKSRVKLKIKDKDLVL</sequence>
<reference evidence="7 8" key="1">
    <citation type="submission" date="2023-12" db="EMBL/GenBank/DDBJ databases">
        <authorList>
            <person name="Manesh M.J.H."/>
            <person name="Bing R.G."/>
            <person name="Willard D.J."/>
            <person name="Kelly R.M."/>
        </authorList>
    </citation>
    <scope>NUCLEOTIDE SEQUENCE [LARGE SCALE GENOMIC DNA]</scope>
    <source>
        <strain evidence="7 8">DSM 8977</strain>
    </source>
</reference>
<evidence type="ECO:0000256" key="2">
    <source>
        <dbReference type="ARBA" id="ARBA00022676"/>
    </source>
</evidence>
<dbReference type="InterPro" id="IPR012341">
    <property type="entry name" value="6hp_glycosidase-like_sf"/>
</dbReference>
<dbReference type="InterPro" id="IPR017045">
    <property type="entry name" value="Malt_Pase/Glycosyl_Hdrlase"/>
</dbReference>
<protein>
    <submittedName>
        <fullName evidence="7">Glycosyl hydrolase family 65 protein</fullName>
    </submittedName>
</protein>
<dbReference type="InterPro" id="IPR005194">
    <property type="entry name" value="Glyco_hydro_65_C"/>
</dbReference>
<dbReference type="Gene3D" id="2.60.420.10">
    <property type="entry name" value="Maltose phosphorylase, domain 3"/>
    <property type="match status" value="1"/>
</dbReference>
<dbReference type="InterPro" id="IPR008928">
    <property type="entry name" value="6-hairpin_glycosidase_sf"/>
</dbReference>
<dbReference type="Gene3D" id="2.70.98.40">
    <property type="entry name" value="Glycoside hydrolase, family 65, N-terminal domain"/>
    <property type="match status" value="1"/>
</dbReference>
<evidence type="ECO:0000256" key="1">
    <source>
        <dbReference type="ARBA" id="ARBA00006768"/>
    </source>
</evidence>
<evidence type="ECO:0000313" key="7">
    <source>
        <dbReference type="EMBL" id="WPX09165.1"/>
    </source>
</evidence>
<keyword evidence="2" id="KW-0328">Glycosyltransferase</keyword>
<dbReference type="InterPro" id="IPR011013">
    <property type="entry name" value="Gal_mutarotase_sf_dom"/>
</dbReference>
<keyword evidence="7" id="KW-0378">Hydrolase</keyword>
<dbReference type="Proteomes" id="UP001322744">
    <property type="component" value="Chromosome"/>
</dbReference>
<feature type="domain" description="Glycoside hydrolase family 65 N-terminal" evidence="6">
    <location>
        <begin position="18"/>
        <end position="252"/>
    </location>
</feature>
<dbReference type="PIRSF" id="PIRSF036289">
    <property type="entry name" value="Glycosyl_hydrolase_malt_phosph"/>
    <property type="match status" value="1"/>
</dbReference>
<keyword evidence="8" id="KW-1185">Reference proteome</keyword>
<dbReference type="Pfam" id="PF03632">
    <property type="entry name" value="Glyco_hydro_65m"/>
    <property type="match status" value="1"/>
</dbReference>
<dbReference type="GO" id="GO:0016787">
    <property type="term" value="F:hydrolase activity"/>
    <property type="evidence" value="ECO:0007669"/>
    <property type="project" value="UniProtKB-KW"/>
</dbReference>
<accession>A0ABZ0U4F8</accession>
<dbReference type="InterPro" id="IPR005196">
    <property type="entry name" value="Glyco_hydro_65_N"/>
</dbReference>
<evidence type="ECO:0000259" key="6">
    <source>
        <dbReference type="Pfam" id="PF03636"/>
    </source>
</evidence>
<dbReference type="Gene3D" id="1.50.10.10">
    <property type="match status" value="1"/>
</dbReference>
<organism evidence="7 8">
    <name type="scientific">Anaerocellum danielii</name>
    <dbReference type="NCBI Taxonomy" id="1387557"/>
    <lineage>
        <taxon>Bacteria</taxon>
        <taxon>Bacillati</taxon>
        <taxon>Bacillota</taxon>
        <taxon>Bacillota incertae sedis</taxon>
        <taxon>Caldicellulosiruptorales</taxon>
        <taxon>Caldicellulosiruptoraceae</taxon>
        <taxon>Anaerocellum</taxon>
    </lineage>
</organism>
<dbReference type="SUPFAM" id="SSF74650">
    <property type="entry name" value="Galactose mutarotase-like"/>
    <property type="match status" value="1"/>
</dbReference>
<dbReference type="InterPro" id="IPR005195">
    <property type="entry name" value="Glyco_hydro_65_M"/>
</dbReference>
<dbReference type="InterPro" id="IPR037018">
    <property type="entry name" value="GH65_N"/>
</dbReference>
<feature type="domain" description="Glycoside hydrolase family 65 C-terminal" evidence="5">
    <location>
        <begin position="696"/>
        <end position="755"/>
    </location>
</feature>